<dbReference type="EMBL" id="UINC01172126">
    <property type="protein sequence ID" value="SVD77033.1"/>
    <property type="molecule type" value="Genomic_DNA"/>
</dbReference>
<reference evidence="2" key="1">
    <citation type="submission" date="2018-05" db="EMBL/GenBank/DDBJ databases">
        <authorList>
            <person name="Lanie J.A."/>
            <person name="Ng W.-L."/>
            <person name="Kazmierczak K.M."/>
            <person name="Andrzejewski T.M."/>
            <person name="Davidsen T.M."/>
            <person name="Wayne K.J."/>
            <person name="Tettelin H."/>
            <person name="Glass J.I."/>
            <person name="Rusch D."/>
            <person name="Podicherti R."/>
            <person name="Tsui H.-C.T."/>
            <person name="Winkler M.E."/>
        </authorList>
    </citation>
    <scope>NUCLEOTIDE SEQUENCE</scope>
</reference>
<name>A0A382Y1B8_9ZZZZ</name>
<sequence length="62" mass="6385">MAPTLTAATAVGILPYPVSMTTLLSFLTLLISLITSNPLPSPKRKSTTANAGGELLASLIPF</sequence>
<accession>A0A382Y1B8</accession>
<dbReference type="AlphaFoldDB" id="A0A382Y1B8"/>
<feature type="non-terminal residue" evidence="2">
    <location>
        <position position="62"/>
    </location>
</feature>
<gene>
    <name evidence="2" type="ORF">METZ01_LOCUS429887</name>
</gene>
<proteinExistence type="predicted"/>
<keyword evidence="1" id="KW-0472">Membrane</keyword>
<protein>
    <submittedName>
        <fullName evidence="2">Uncharacterized protein</fullName>
    </submittedName>
</protein>
<keyword evidence="1" id="KW-0812">Transmembrane</keyword>
<evidence type="ECO:0000313" key="2">
    <source>
        <dbReference type="EMBL" id="SVD77033.1"/>
    </source>
</evidence>
<feature type="transmembrane region" description="Helical" evidence="1">
    <location>
        <begin position="13"/>
        <end position="35"/>
    </location>
</feature>
<organism evidence="2">
    <name type="scientific">marine metagenome</name>
    <dbReference type="NCBI Taxonomy" id="408172"/>
    <lineage>
        <taxon>unclassified sequences</taxon>
        <taxon>metagenomes</taxon>
        <taxon>ecological metagenomes</taxon>
    </lineage>
</organism>
<evidence type="ECO:0000256" key="1">
    <source>
        <dbReference type="SAM" id="Phobius"/>
    </source>
</evidence>
<keyword evidence="1" id="KW-1133">Transmembrane helix</keyword>